<dbReference type="CDD" id="cd02644">
    <property type="entry name" value="R3H_jag"/>
    <property type="match status" value="1"/>
</dbReference>
<sequence length="173" mass="19505">MDEKIKNKITETVQDLLRRVGFEGEVRLNESLAVVDPDNSTNNSRASLMVASVESENDLSMLIGKNGQNLSAFEHIARLLVSRNVSITASQSPISFIVDINDYRKSRTNYLVDVARNVAKRVIQTQRAEALLPMNAYERRLVHTELATFKDLQTESIGQEPRRRIVVKPSLPL</sequence>
<gene>
    <name evidence="2" type="ORF">A2831_02400</name>
</gene>
<dbReference type="InterPro" id="IPR036867">
    <property type="entry name" value="R3H_dom_sf"/>
</dbReference>
<dbReference type="GO" id="GO:0003723">
    <property type="term" value="F:RNA binding"/>
    <property type="evidence" value="ECO:0007669"/>
    <property type="project" value="InterPro"/>
</dbReference>
<evidence type="ECO:0000259" key="1">
    <source>
        <dbReference type="PROSITE" id="PS51061"/>
    </source>
</evidence>
<dbReference type="AlphaFoldDB" id="A0A1F8ESQ8"/>
<comment type="caution">
    <text evidence="2">The sequence shown here is derived from an EMBL/GenBank/DDBJ whole genome shotgun (WGS) entry which is preliminary data.</text>
</comment>
<dbReference type="SMART" id="SM00393">
    <property type="entry name" value="R3H"/>
    <property type="match status" value="1"/>
</dbReference>
<dbReference type="PANTHER" id="PTHR35800">
    <property type="entry name" value="PROTEIN JAG"/>
    <property type="match status" value="1"/>
</dbReference>
<dbReference type="Gene3D" id="3.30.1370.50">
    <property type="entry name" value="R3H-like domain"/>
    <property type="match status" value="1"/>
</dbReference>
<dbReference type="Gene3D" id="3.30.300.20">
    <property type="match status" value="1"/>
</dbReference>
<dbReference type="InterPro" id="IPR015946">
    <property type="entry name" value="KH_dom-like_a/b"/>
</dbReference>
<dbReference type="Pfam" id="PF01424">
    <property type="entry name" value="R3H"/>
    <property type="match status" value="1"/>
</dbReference>
<name>A0A1F8ESQ8_9BACT</name>
<dbReference type="InterPro" id="IPR001374">
    <property type="entry name" value="R3H_dom"/>
</dbReference>
<reference evidence="2 3" key="1">
    <citation type="journal article" date="2016" name="Nat. Commun.">
        <title>Thousands of microbial genomes shed light on interconnected biogeochemical processes in an aquifer system.</title>
        <authorList>
            <person name="Anantharaman K."/>
            <person name="Brown C.T."/>
            <person name="Hug L.A."/>
            <person name="Sharon I."/>
            <person name="Castelle C.J."/>
            <person name="Probst A.J."/>
            <person name="Thomas B.C."/>
            <person name="Singh A."/>
            <person name="Wilkins M.J."/>
            <person name="Karaoz U."/>
            <person name="Brodie E.L."/>
            <person name="Williams K.H."/>
            <person name="Hubbard S.S."/>
            <person name="Banfield J.F."/>
        </authorList>
    </citation>
    <scope>NUCLEOTIDE SEQUENCE [LARGE SCALE GENOMIC DNA]</scope>
</reference>
<accession>A0A1F8ESQ8</accession>
<proteinExistence type="predicted"/>
<protein>
    <recommendedName>
        <fullName evidence="1">R3H domain-containing protein</fullName>
    </recommendedName>
</protein>
<dbReference type="PANTHER" id="PTHR35800:SF1">
    <property type="entry name" value="RNA-BINDING PROTEIN KHPB"/>
    <property type="match status" value="1"/>
</dbReference>
<dbReference type="SUPFAM" id="SSF82708">
    <property type="entry name" value="R3H domain"/>
    <property type="match status" value="1"/>
</dbReference>
<dbReference type="STRING" id="1802668.A2831_02400"/>
<dbReference type="Proteomes" id="UP000177507">
    <property type="component" value="Unassembled WGS sequence"/>
</dbReference>
<evidence type="ECO:0000313" key="3">
    <source>
        <dbReference type="Proteomes" id="UP000177507"/>
    </source>
</evidence>
<dbReference type="PROSITE" id="PS51061">
    <property type="entry name" value="R3H"/>
    <property type="match status" value="1"/>
</dbReference>
<dbReference type="InterPro" id="IPR034079">
    <property type="entry name" value="R3H_KhpB"/>
</dbReference>
<evidence type="ECO:0000313" key="2">
    <source>
        <dbReference type="EMBL" id="OGN03915.1"/>
    </source>
</evidence>
<feature type="domain" description="R3H" evidence="1">
    <location>
        <begin position="105"/>
        <end position="171"/>
    </location>
</feature>
<organism evidence="2 3">
    <name type="scientific">Candidatus Yanofskybacteria bacterium RIFCSPHIGHO2_01_FULL_44_17</name>
    <dbReference type="NCBI Taxonomy" id="1802668"/>
    <lineage>
        <taxon>Bacteria</taxon>
        <taxon>Candidatus Yanofskyibacteriota</taxon>
    </lineage>
</organism>
<dbReference type="InterPro" id="IPR039247">
    <property type="entry name" value="KhpB"/>
</dbReference>
<dbReference type="EMBL" id="MGJI01000028">
    <property type="protein sequence ID" value="OGN03915.1"/>
    <property type="molecule type" value="Genomic_DNA"/>
</dbReference>